<organism evidence="4 5">
    <name type="scientific">Antarcticimicrobium luteum</name>
    <dbReference type="NCBI Taxonomy" id="2547397"/>
    <lineage>
        <taxon>Bacteria</taxon>
        <taxon>Pseudomonadati</taxon>
        <taxon>Pseudomonadota</taxon>
        <taxon>Alphaproteobacteria</taxon>
        <taxon>Rhodobacterales</taxon>
        <taxon>Paracoccaceae</taxon>
        <taxon>Antarcticimicrobium</taxon>
    </lineage>
</organism>
<dbReference type="EMBL" id="SMUV01000046">
    <property type="protein sequence ID" value="TDK51437.1"/>
    <property type="molecule type" value="Genomic_DNA"/>
</dbReference>
<keyword evidence="2" id="KW-0804">Transcription</keyword>
<dbReference type="GO" id="GO:0003700">
    <property type="term" value="F:DNA-binding transcription factor activity"/>
    <property type="evidence" value="ECO:0007669"/>
    <property type="project" value="InterPro"/>
</dbReference>
<accession>A0A4R5VFN6</accession>
<protein>
    <submittedName>
        <fullName evidence="4">GlxA family transcriptional regulator</fullName>
    </submittedName>
</protein>
<keyword evidence="1" id="KW-0805">Transcription regulation</keyword>
<dbReference type="SMART" id="SM00342">
    <property type="entry name" value="HTH_ARAC"/>
    <property type="match status" value="1"/>
</dbReference>
<dbReference type="Proteomes" id="UP000295301">
    <property type="component" value="Unassembled WGS sequence"/>
</dbReference>
<gene>
    <name evidence="4" type="ORF">E1832_03175</name>
</gene>
<dbReference type="AlphaFoldDB" id="A0A4R5VFN6"/>
<evidence type="ECO:0000256" key="2">
    <source>
        <dbReference type="ARBA" id="ARBA00023163"/>
    </source>
</evidence>
<dbReference type="Gene3D" id="1.10.10.60">
    <property type="entry name" value="Homeodomain-like"/>
    <property type="match status" value="1"/>
</dbReference>
<dbReference type="InterPro" id="IPR029062">
    <property type="entry name" value="Class_I_gatase-like"/>
</dbReference>
<comment type="caution">
    <text evidence="4">The sequence shown here is derived from an EMBL/GenBank/DDBJ whole genome shotgun (WGS) entry which is preliminary data.</text>
</comment>
<evidence type="ECO:0000259" key="3">
    <source>
        <dbReference type="PROSITE" id="PS01124"/>
    </source>
</evidence>
<reference evidence="4 5" key="1">
    <citation type="submission" date="2019-03" db="EMBL/GenBank/DDBJ databases">
        <title>Ruegeria lutea sp. nov., a novel strain, isolated from marine sediment, the Masan Bay, South Korea.</title>
        <authorList>
            <person name="Kim J."/>
            <person name="Kim D.-Y."/>
            <person name="Lee S.-S."/>
        </authorList>
    </citation>
    <scope>NUCLEOTIDE SEQUENCE [LARGE SCALE GENOMIC DNA]</scope>
    <source>
        <strain evidence="4 5">318-1</strain>
    </source>
</reference>
<dbReference type="Gene3D" id="3.40.50.880">
    <property type="match status" value="1"/>
</dbReference>
<dbReference type="InterPro" id="IPR052158">
    <property type="entry name" value="INH-QAR"/>
</dbReference>
<dbReference type="PANTHER" id="PTHR43130">
    <property type="entry name" value="ARAC-FAMILY TRANSCRIPTIONAL REGULATOR"/>
    <property type="match status" value="1"/>
</dbReference>
<feature type="domain" description="HTH araC/xylS-type" evidence="3">
    <location>
        <begin position="217"/>
        <end position="315"/>
    </location>
</feature>
<keyword evidence="5" id="KW-1185">Reference proteome</keyword>
<dbReference type="GO" id="GO:0043565">
    <property type="term" value="F:sequence-specific DNA binding"/>
    <property type="evidence" value="ECO:0007669"/>
    <property type="project" value="InterPro"/>
</dbReference>
<dbReference type="Pfam" id="PF12833">
    <property type="entry name" value="HTH_18"/>
    <property type="match status" value="1"/>
</dbReference>
<evidence type="ECO:0000313" key="5">
    <source>
        <dbReference type="Proteomes" id="UP000295301"/>
    </source>
</evidence>
<dbReference type="SUPFAM" id="SSF46689">
    <property type="entry name" value="Homeodomain-like"/>
    <property type="match status" value="2"/>
</dbReference>
<dbReference type="SUPFAM" id="SSF52317">
    <property type="entry name" value="Class I glutamine amidotransferase-like"/>
    <property type="match status" value="1"/>
</dbReference>
<dbReference type="InterPro" id="IPR009057">
    <property type="entry name" value="Homeodomain-like_sf"/>
</dbReference>
<dbReference type="OrthoDB" id="9793400at2"/>
<dbReference type="PANTHER" id="PTHR43130:SF3">
    <property type="entry name" value="HTH-TYPE TRANSCRIPTIONAL REGULATOR RV1931C"/>
    <property type="match status" value="1"/>
</dbReference>
<proteinExistence type="predicted"/>
<dbReference type="PROSITE" id="PS01124">
    <property type="entry name" value="HTH_ARAC_FAMILY_2"/>
    <property type="match status" value="1"/>
</dbReference>
<name>A0A4R5VFN6_9RHOB</name>
<evidence type="ECO:0000256" key="1">
    <source>
        <dbReference type="ARBA" id="ARBA00023015"/>
    </source>
</evidence>
<evidence type="ECO:0000313" key="4">
    <source>
        <dbReference type="EMBL" id="TDK51437.1"/>
    </source>
</evidence>
<dbReference type="InterPro" id="IPR018060">
    <property type="entry name" value="HTH_AraC"/>
</dbReference>
<sequence>MRKWRISREETEEVAVLLFPRFSNHCLANAIEPLRAANDLSSKKIYRWQFVTLDGAGVTSSSGLPVVPECRLSDHPGGDYLFVMPSYGVRDQAGYRNLRGIRGAARRFRNIVGMDTGSWLLAAAGMLDGSRATIHHDEMTSFSETFEDVDAVSERFVVDGNLMTCGGAMSAFDLVLNLIGRTHGEILRLEVASLLLFSNSGEPPGLLYKTKGSLFVDSCVALMSANLETPLPIADLARQAGTTQRQLNREFQAQLGASPKTVYKRLRLMSARRYAEQSGYSVAEIALRCGYQNPAAMTRAFVEEFGAPPTTFRQTN</sequence>
<dbReference type="CDD" id="cd03136">
    <property type="entry name" value="GATase1_AraC_ArgR_like"/>
    <property type="match status" value="1"/>
</dbReference>